<dbReference type="EMBL" id="JAMSKV010000001">
    <property type="protein sequence ID" value="MCQ8277173.1"/>
    <property type="molecule type" value="Genomic_DNA"/>
</dbReference>
<dbReference type="RefSeq" id="WP_422862612.1">
    <property type="nucleotide sequence ID" value="NZ_JAMSKV010000001.1"/>
</dbReference>
<dbReference type="InterPro" id="IPR001765">
    <property type="entry name" value="Carbonic_anhydrase"/>
</dbReference>
<dbReference type="PANTHER" id="PTHR11002">
    <property type="entry name" value="CARBONIC ANHYDRASE"/>
    <property type="match status" value="1"/>
</dbReference>
<dbReference type="InterPro" id="IPR015892">
    <property type="entry name" value="Carbonic_anhydrase_CS"/>
</dbReference>
<dbReference type="SMART" id="SM00947">
    <property type="entry name" value="Pro_CA"/>
    <property type="match status" value="1"/>
</dbReference>
<comment type="similarity">
    <text evidence="1">Belongs to the beta-class carbonic anhydrase family.</text>
</comment>
<evidence type="ECO:0000313" key="6">
    <source>
        <dbReference type="EMBL" id="MCQ8277173.1"/>
    </source>
</evidence>
<dbReference type="InterPro" id="IPR036874">
    <property type="entry name" value="Carbonic_anhydrase_sf"/>
</dbReference>
<proteinExistence type="inferred from homology"/>
<keyword evidence="7" id="KW-1185">Reference proteome</keyword>
<dbReference type="PROSITE" id="PS00704">
    <property type="entry name" value="PROK_CO2_ANHYDRASE_1"/>
    <property type="match status" value="1"/>
</dbReference>
<name>A0ABT1W5T9_9PROT</name>
<sequence>MSTTTTTSEAITPDEALARLKEGNRRHLSGEAIQKHQTSAERRAALAEKQAPFCVLVGCSDSRVPPEVLFGCGLGDLFIVRNAGNVVDTAAIGSIEYGVAVLGAPLVVVLGHERCGAVQAAVNVVEEDATFPGSIGKMIEPILPAVLRARRDGTDDLLDRSVRCNVHRVVERLRNTETLLQEPQAQGRLRIIGARYDLDDGSVEFFE</sequence>
<dbReference type="SUPFAM" id="SSF53056">
    <property type="entry name" value="beta-carbonic anhydrase, cab"/>
    <property type="match status" value="1"/>
</dbReference>
<dbReference type="PANTHER" id="PTHR11002:SF79">
    <property type="entry name" value="CARBONIC ANHYDRASE 2"/>
    <property type="match status" value="1"/>
</dbReference>
<evidence type="ECO:0000256" key="3">
    <source>
        <dbReference type="ARBA" id="ARBA00022833"/>
    </source>
</evidence>
<comment type="catalytic activity">
    <reaction evidence="5">
        <text>hydrogencarbonate + H(+) = CO2 + H2O</text>
        <dbReference type="Rhea" id="RHEA:10748"/>
        <dbReference type="ChEBI" id="CHEBI:15377"/>
        <dbReference type="ChEBI" id="CHEBI:15378"/>
        <dbReference type="ChEBI" id="CHEBI:16526"/>
        <dbReference type="ChEBI" id="CHEBI:17544"/>
        <dbReference type="EC" id="4.2.1.1"/>
    </reaction>
</comment>
<accession>A0ABT1W5T9</accession>
<keyword evidence="4" id="KW-0456">Lyase</keyword>
<protein>
    <recommendedName>
        <fullName evidence="2">carbonic anhydrase</fullName>
        <ecNumber evidence="2">4.2.1.1</ecNumber>
    </recommendedName>
</protein>
<reference evidence="6 7" key="1">
    <citation type="submission" date="2022-06" db="EMBL/GenBank/DDBJ databases">
        <title>Endosaccharibacter gen. nov., sp. nov., endophytic bacteria isolated from sugarcane.</title>
        <authorList>
            <person name="Pitiwittayakul N."/>
            <person name="Yukphan P."/>
            <person name="Charoenyingcharoen P."/>
            <person name="Tanasupawat S."/>
        </authorList>
    </citation>
    <scope>NUCLEOTIDE SEQUENCE [LARGE SCALE GENOMIC DNA]</scope>
    <source>
        <strain evidence="6 7">KSS8</strain>
    </source>
</reference>
<keyword evidence="3" id="KW-0862">Zinc</keyword>
<dbReference type="CDD" id="cd03378">
    <property type="entry name" value="beta_CA_cladeC"/>
    <property type="match status" value="1"/>
</dbReference>
<evidence type="ECO:0000256" key="5">
    <source>
        <dbReference type="ARBA" id="ARBA00048348"/>
    </source>
</evidence>
<organism evidence="6 7">
    <name type="scientific">Endosaccharibacter trunci</name>
    <dbReference type="NCBI Taxonomy" id="2812733"/>
    <lineage>
        <taxon>Bacteria</taxon>
        <taxon>Pseudomonadati</taxon>
        <taxon>Pseudomonadota</taxon>
        <taxon>Alphaproteobacteria</taxon>
        <taxon>Acetobacterales</taxon>
        <taxon>Acetobacteraceae</taxon>
        <taxon>Endosaccharibacter</taxon>
    </lineage>
</organism>
<dbReference type="Pfam" id="PF00484">
    <property type="entry name" value="Pro_CA"/>
    <property type="match status" value="1"/>
</dbReference>
<gene>
    <name evidence="6" type="ORF">NFI95_01740</name>
</gene>
<evidence type="ECO:0000313" key="7">
    <source>
        <dbReference type="Proteomes" id="UP001524587"/>
    </source>
</evidence>
<dbReference type="Proteomes" id="UP001524587">
    <property type="component" value="Unassembled WGS sequence"/>
</dbReference>
<evidence type="ECO:0000256" key="4">
    <source>
        <dbReference type="ARBA" id="ARBA00023239"/>
    </source>
</evidence>
<evidence type="ECO:0000256" key="2">
    <source>
        <dbReference type="ARBA" id="ARBA00012925"/>
    </source>
</evidence>
<dbReference type="EC" id="4.2.1.1" evidence="2"/>
<comment type="caution">
    <text evidence="6">The sequence shown here is derived from an EMBL/GenBank/DDBJ whole genome shotgun (WGS) entry which is preliminary data.</text>
</comment>
<evidence type="ECO:0000256" key="1">
    <source>
        <dbReference type="ARBA" id="ARBA00006217"/>
    </source>
</evidence>
<dbReference type="Gene3D" id="3.40.1050.10">
    <property type="entry name" value="Carbonic anhydrase"/>
    <property type="match status" value="1"/>
</dbReference>